<reference evidence="1" key="1">
    <citation type="submission" date="2018-02" db="EMBL/GenBank/DDBJ databases">
        <title>Rhizophora mucronata_Transcriptome.</title>
        <authorList>
            <person name="Meera S.P."/>
            <person name="Sreeshan A."/>
            <person name="Augustine A."/>
        </authorList>
    </citation>
    <scope>NUCLEOTIDE SEQUENCE</scope>
    <source>
        <tissue evidence="1">Leaf</tissue>
    </source>
</reference>
<dbReference type="AlphaFoldDB" id="A0A2P2M3K1"/>
<evidence type="ECO:0000313" key="1">
    <source>
        <dbReference type="EMBL" id="MBX24782.1"/>
    </source>
</evidence>
<dbReference type="EMBL" id="GGEC01044298">
    <property type="protein sequence ID" value="MBX24782.1"/>
    <property type="molecule type" value="Transcribed_RNA"/>
</dbReference>
<organism evidence="1">
    <name type="scientific">Rhizophora mucronata</name>
    <name type="common">Asiatic mangrove</name>
    <dbReference type="NCBI Taxonomy" id="61149"/>
    <lineage>
        <taxon>Eukaryota</taxon>
        <taxon>Viridiplantae</taxon>
        <taxon>Streptophyta</taxon>
        <taxon>Embryophyta</taxon>
        <taxon>Tracheophyta</taxon>
        <taxon>Spermatophyta</taxon>
        <taxon>Magnoliopsida</taxon>
        <taxon>eudicotyledons</taxon>
        <taxon>Gunneridae</taxon>
        <taxon>Pentapetalae</taxon>
        <taxon>rosids</taxon>
        <taxon>fabids</taxon>
        <taxon>Malpighiales</taxon>
        <taxon>Rhizophoraceae</taxon>
        <taxon>Rhizophora</taxon>
    </lineage>
</organism>
<sequence>MNKEIMQGTKLDLMIVELLWHTS</sequence>
<accession>A0A2P2M3K1</accession>
<name>A0A2P2M3K1_RHIMU</name>
<protein>
    <submittedName>
        <fullName evidence="1">Uncharacterized protein</fullName>
    </submittedName>
</protein>
<proteinExistence type="predicted"/>